<gene>
    <name evidence="1" type="primary">jg20084</name>
    <name evidence="1" type="ORF">PAEG_LOCUS21354</name>
</gene>
<accession>A0A8S4SBQ8</accession>
<protein>
    <submittedName>
        <fullName evidence="1">Jg20084 protein</fullName>
    </submittedName>
</protein>
<comment type="caution">
    <text evidence="1">The sequence shown here is derived from an EMBL/GenBank/DDBJ whole genome shotgun (WGS) entry which is preliminary data.</text>
</comment>
<sequence length="154" mass="17106">MDVGVPRCWNGSPVLVSAALVDPQRGGQTTLSASQSSTSREAKVAEHIARRTDGRPRFWNGDLVPVNAALVDQLDEVDGCHQQRRKEPQDRLWNSIEKNSSGGHWLVRNKLQVDVSMSLLAQIYISPWIYLLAGVRFGRDSLTSLIDKRGTTPE</sequence>
<dbReference type="AlphaFoldDB" id="A0A8S4SBQ8"/>
<evidence type="ECO:0000313" key="2">
    <source>
        <dbReference type="Proteomes" id="UP000838756"/>
    </source>
</evidence>
<evidence type="ECO:0000313" key="1">
    <source>
        <dbReference type="EMBL" id="CAH2246317.1"/>
    </source>
</evidence>
<dbReference type="Proteomes" id="UP000838756">
    <property type="component" value="Unassembled WGS sequence"/>
</dbReference>
<name>A0A8S4SBQ8_9NEOP</name>
<keyword evidence="2" id="KW-1185">Reference proteome</keyword>
<organism evidence="1 2">
    <name type="scientific">Pararge aegeria aegeria</name>
    <dbReference type="NCBI Taxonomy" id="348720"/>
    <lineage>
        <taxon>Eukaryota</taxon>
        <taxon>Metazoa</taxon>
        <taxon>Ecdysozoa</taxon>
        <taxon>Arthropoda</taxon>
        <taxon>Hexapoda</taxon>
        <taxon>Insecta</taxon>
        <taxon>Pterygota</taxon>
        <taxon>Neoptera</taxon>
        <taxon>Endopterygota</taxon>
        <taxon>Lepidoptera</taxon>
        <taxon>Glossata</taxon>
        <taxon>Ditrysia</taxon>
        <taxon>Papilionoidea</taxon>
        <taxon>Nymphalidae</taxon>
        <taxon>Satyrinae</taxon>
        <taxon>Satyrini</taxon>
        <taxon>Parargina</taxon>
        <taxon>Pararge</taxon>
    </lineage>
</organism>
<dbReference type="EMBL" id="CAKXAJ010025930">
    <property type="protein sequence ID" value="CAH2246317.1"/>
    <property type="molecule type" value="Genomic_DNA"/>
</dbReference>
<reference evidence="1" key="1">
    <citation type="submission" date="2022-03" db="EMBL/GenBank/DDBJ databases">
        <authorList>
            <person name="Lindestad O."/>
        </authorList>
    </citation>
    <scope>NUCLEOTIDE SEQUENCE</scope>
</reference>
<proteinExistence type="predicted"/>